<evidence type="ECO:0000313" key="1">
    <source>
        <dbReference type="EMBL" id="CAE2251805.1"/>
    </source>
</evidence>
<accession>A0A7S4J5B2</accession>
<sequence length="109" mass="11230">MLQLETDPLSNCLTPRLGDDPTRAWAGTTCSLPVPPPGCAGDVGLAYGFNSECVQVSHSTPAYLQLPANVTVVACSDLCEANVAVCPLLPPPPAPSVMPYTDMCAVGEA</sequence>
<protein>
    <submittedName>
        <fullName evidence="1">Uncharacterized protein</fullName>
    </submittedName>
</protein>
<name>A0A7S4J5B2_9EUKA</name>
<proteinExistence type="predicted"/>
<dbReference type="AlphaFoldDB" id="A0A7S4J5B2"/>
<organism evidence="1">
    <name type="scientific">Prymnesium polylepis</name>
    <dbReference type="NCBI Taxonomy" id="72548"/>
    <lineage>
        <taxon>Eukaryota</taxon>
        <taxon>Haptista</taxon>
        <taxon>Haptophyta</taxon>
        <taxon>Prymnesiophyceae</taxon>
        <taxon>Prymnesiales</taxon>
        <taxon>Prymnesiaceae</taxon>
        <taxon>Prymnesium</taxon>
    </lineage>
</organism>
<dbReference type="EMBL" id="HBKO01032634">
    <property type="protein sequence ID" value="CAE2251805.1"/>
    <property type="molecule type" value="Transcribed_RNA"/>
</dbReference>
<reference evidence="1" key="1">
    <citation type="submission" date="2021-01" db="EMBL/GenBank/DDBJ databases">
        <authorList>
            <person name="Corre E."/>
            <person name="Pelletier E."/>
            <person name="Niang G."/>
            <person name="Scheremetjew M."/>
            <person name="Finn R."/>
            <person name="Kale V."/>
            <person name="Holt S."/>
            <person name="Cochrane G."/>
            <person name="Meng A."/>
            <person name="Brown T."/>
            <person name="Cohen L."/>
        </authorList>
    </citation>
    <scope>NUCLEOTIDE SEQUENCE</scope>
    <source>
        <strain evidence="1">UIO037</strain>
    </source>
</reference>
<gene>
    <name evidence="1" type="ORF">CPOL0286_LOCUS14877</name>
</gene>